<comment type="caution">
    <text evidence="3">The sequence shown here is derived from an EMBL/GenBank/DDBJ whole genome shotgun (WGS) entry which is preliminary data.</text>
</comment>
<keyword evidence="3" id="KW-0315">Glutamine amidotransferase</keyword>
<keyword evidence="4" id="KW-1185">Reference proteome</keyword>
<feature type="region of interest" description="Disordered" evidence="1">
    <location>
        <begin position="1"/>
        <end position="46"/>
    </location>
</feature>
<dbReference type="SUPFAM" id="SSF52317">
    <property type="entry name" value="Class I glutamine amidotransferase-like"/>
    <property type="match status" value="1"/>
</dbReference>
<evidence type="ECO:0000259" key="2">
    <source>
        <dbReference type="Pfam" id="PF00117"/>
    </source>
</evidence>
<feature type="domain" description="Glutamine amidotransferase" evidence="2">
    <location>
        <begin position="108"/>
        <end position="256"/>
    </location>
</feature>
<dbReference type="EMBL" id="JACSQF010000005">
    <property type="protein sequence ID" value="MBD7980305.1"/>
    <property type="molecule type" value="Genomic_DNA"/>
</dbReference>
<dbReference type="CDD" id="cd01741">
    <property type="entry name" value="GATase1_1"/>
    <property type="match status" value="1"/>
</dbReference>
<protein>
    <submittedName>
        <fullName evidence="3">Type 1 glutamine amidotransferase</fullName>
    </submittedName>
</protein>
<evidence type="ECO:0000313" key="3">
    <source>
        <dbReference type="EMBL" id="MBD7980305.1"/>
    </source>
</evidence>
<reference evidence="3 4" key="1">
    <citation type="submission" date="2020-08" db="EMBL/GenBank/DDBJ databases">
        <title>A Genomic Blueprint of the Chicken Gut Microbiome.</title>
        <authorList>
            <person name="Gilroy R."/>
            <person name="Ravi A."/>
            <person name="Getino M."/>
            <person name="Pursley I."/>
            <person name="Horton D.L."/>
            <person name="Alikhan N.-F."/>
            <person name="Baker D."/>
            <person name="Gharbi K."/>
            <person name="Hall N."/>
            <person name="Watson M."/>
            <person name="Adriaenssens E.M."/>
            <person name="Foster-Nyarko E."/>
            <person name="Jarju S."/>
            <person name="Secka A."/>
            <person name="Antonio M."/>
            <person name="Oren A."/>
            <person name="Chaudhuri R."/>
            <person name="La Ragione R.M."/>
            <person name="Hildebrand F."/>
            <person name="Pallen M.J."/>
        </authorList>
    </citation>
    <scope>NUCLEOTIDE SEQUENCE [LARGE SCALE GENOMIC DNA]</scope>
    <source>
        <strain evidence="3 4">Sa2CUA9</strain>
    </source>
</reference>
<dbReference type="InterPro" id="IPR044992">
    <property type="entry name" value="ChyE-like"/>
</dbReference>
<dbReference type="PANTHER" id="PTHR42695:SF5">
    <property type="entry name" value="GLUTAMINE AMIDOTRANSFERASE YLR126C-RELATED"/>
    <property type="match status" value="1"/>
</dbReference>
<gene>
    <name evidence="3" type="ORF">H9641_06180</name>
</gene>
<dbReference type="Proteomes" id="UP000655570">
    <property type="component" value="Unassembled WGS sequence"/>
</dbReference>
<accession>A0ABR8TX03</accession>
<organism evidence="3 4">
    <name type="scientific">Oerskovia merdavium</name>
    <dbReference type="NCBI Taxonomy" id="2762227"/>
    <lineage>
        <taxon>Bacteria</taxon>
        <taxon>Bacillati</taxon>
        <taxon>Actinomycetota</taxon>
        <taxon>Actinomycetes</taxon>
        <taxon>Micrococcales</taxon>
        <taxon>Cellulomonadaceae</taxon>
        <taxon>Oerskovia</taxon>
    </lineage>
</organism>
<dbReference type="PROSITE" id="PS51273">
    <property type="entry name" value="GATASE_TYPE_1"/>
    <property type="match status" value="1"/>
</dbReference>
<dbReference type="PANTHER" id="PTHR42695">
    <property type="entry name" value="GLUTAMINE AMIDOTRANSFERASE YLR126C-RELATED"/>
    <property type="match status" value="1"/>
</dbReference>
<proteinExistence type="predicted"/>
<dbReference type="InterPro" id="IPR017926">
    <property type="entry name" value="GATASE"/>
</dbReference>
<dbReference type="Pfam" id="PF00117">
    <property type="entry name" value="GATase"/>
    <property type="match status" value="1"/>
</dbReference>
<evidence type="ECO:0000313" key="4">
    <source>
        <dbReference type="Proteomes" id="UP000655570"/>
    </source>
</evidence>
<dbReference type="Gene3D" id="3.40.50.880">
    <property type="match status" value="1"/>
</dbReference>
<sequence>MGSAYPAGREESDGRRTTATSCSTAGVARPPLPRPRHGSGRGVSTVCTGPPGGEYLSAVNQQLLDPVRITVVQNSPDVTLDAFADRLGPDVRLVRPFDGDALPDATDLGDGLVVLGGQMSAYADDVAPWLPALRDLLAAAVYSDVPTLGICLGAQLLAVAGGGSVQVAAPPGREAGLTRVFWKAGAEGDPVLGPIARAAAGTGKRARSLTVSMHADAIIDLPEGASWLGMSDMYPYQAFRHGSALGVQFHPEATLATIRGWADQHDDVDTTNILADAAPFEGEVLETGRLLAESFLAAVHDDVARRGVRA</sequence>
<evidence type="ECO:0000256" key="1">
    <source>
        <dbReference type="SAM" id="MobiDB-lite"/>
    </source>
</evidence>
<name>A0ABR8TX03_9CELL</name>
<dbReference type="InterPro" id="IPR029062">
    <property type="entry name" value="Class_I_gatase-like"/>
</dbReference>